<organism evidence="2">
    <name type="scientific">marine sediment metagenome</name>
    <dbReference type="NCBI Taxonomy" id="412755"/>
    <lineage>
        <taxon>unclassified sequences</taxon>
        <taxon>metagenomes</taxon>
        <taxon>ecological metagenomes</taxon>
    </lineage>
</organism>
<protein>
    <recommendedName>
        <fullName evidence="3">Transmembrane protein</fullName>
    </recommendedName>
</protein>
<gene>
    <name evidence="2" type="ORF">LCGC14_1665440</name>
</gene>
<reference evidence="2" key="1">
    <citation type="journal article" date="2015" name="Nature">
        <title>Complex archaea that bridge the gap between prokaryotes and eukaryotes.</title>
        <authorList>
            <person name="Spang A."/>
            <person name="Saw J.H."/>
            <person name="Jorgensen S.L."/>
            <person name="Zaremba-Niedzwiedzka K."/>
            <person name="Martijn J."/>
            <person name="Lind A.E."/>
            <person name="van Eijk R."/>
            <person name="Schleper C."/>
            <person name="Guy L."/>
            <person name="Ettema T.J."/>
        </authorList>
    </citation>
    <scope>NUCLEOTIDE SEQUENCE</scope>
</reference>
<evidence type="ECO:0000313" key="2">
    <source>
        <dbReference type="EMBL" id="KKM18460.1"/>
    </source>
</evidence>
<name>A0A0F9KSQ8_9ZZZZ</name>
<accession>A0A0F9KSQ8</accession>
<comment type="caution">
    <text evidence="2">The sequence shown here is derived from an EMBL/GenBank/DDBJ whole genome shotgun (WGS) entry which is preliminary data.</text>
</comment>
<keyword evidence="1" id="KW-1133">Transmembrane helix</keyword>
<sequence>MKEPHNLAKVGYGMILVSVSLVAIGLIALAIGSDVLFADTIQRTKTANFEECKANDFVDEGCEKYMVFIKAEECIANQDLESSDCYLFKTYVQSAIFEECRANKDITSSQCQQYIGTFSIESES</sequence>
<dbReference type="EMBL" id="LAZR01014217">
    <property type="protein sequence ID" value="KKM18460.1"/>
    <property type="molecule type" value="Genomic_DNA"/>
</dbReference>
<keyword evidence="1" id="KW-0472">Membrane</keyword>
<evidence type="ECO:0008006" key="3">
    <source>
        <dbReference type="Google" id="ProtNLM"/>
    </source>
</evidence>
<feature type="transmembrane region" description="Helical" evidence="1">
    <location>
        <begin position="12"/>
        <end position="37"/>
    </location>
</feature>
<dbReference type="AlphaFoldDB" id="A0A0F9KSQ8"/>
<evidence type="ECO:0000256" key="1">
    <source>
        <dbReference type="SAM" id="Phobius"/>
    </source>
</evidence>
<keyword evidence="1" id="KW-0812">Transmembrane</keyword>
<proteinExistence type="predicted"/>